<dbReference type="Gene3D" id="1.10.760.10">
    <property type="entry name" value="Cytochrome c-like domain"/>
    <property type="match status" value="1"/>
</dbReference>
<dbReference type="GO" id="GO:0020037">
    <property type="term" value="F:heme binding"/>
    <property type="evidence" value="ECO:0007669"/>
    <property type="project" value="InterPro"/>
</dbReference>
<protein>
    <recommendedName>
        <fullName evidence="5">Cytochrome c domain-containing protein</fullName>
    </recommendedName>
</protein>
<feature type="domain" description="Cytochrome c" evidence="5">
    <location>
        <begin position="113"/>
        <end position="198"/>
    </location>
</feature>
<evidence type="ECO:0000256" key="3">
    <source>
        <dbReference type="ARBA" id="ARBA00023004"/>
    </source>
</evidence>
<dbReference type="PANTHER" id="PTHR40394">
    <property type="entry name" value="LIPOPROTEIN-RELATED"/>
    <property type="match status" value="1"/>
</dbReference>
<dbReference type="Pfam" id="PF13442">
    <property type="entry name" value="Cytochrome_CBB3"/>
    <property type="match status" value="1"/>
</dbReference>
<dbReference type="GO" id="GO:0046872">
    <property type="term" value="F:metal ion binding"/>
    <property type="evidence" value="ECO:0007669"/>
    <property type="project" value="UniProtKB-KW"/>
</dbReference>
<keyword evidence="2 4" id="KW-0479">Metal-binding</keyword>
<dbReference type="InterPro" id="IPR009056">
    <property type="entry name" value="Cyt_c-like_dom"/>
</dbReference>
<dbReference type="SUPFAM" id="SSF46626">
    <property type="entry name" value="Cytochrome c"/>
    <property type="match status" value="1"/>
</dbReference>
<gene>
    <name evidence="6" type="ORF">Pan216_17260</name>
</gene>
<dbReference type="Proteomes" id="UP000317093">
    <property type="component" value="Chromosome"/>
</dbReference>
<dbReference type="GO" id="GO:0009055">
    <property type="term" value="F:electron transfer activity"/>
    <property type="evidence" value="ECO:0007669"/>
    <property type="project" value="InterPro"/>
</dbReference>
<keyword evidence="1 4" id="KW-0349">Heme</keyword>
<keyword evidence="7" id="KW-1185">Reference proteome</keyword>
<dbReference type="KEGG" id="knv:Pan216_17260"/>
<organism evidence="6 7">
    <name type="scientific">Kolteria novifilia</name>
    <dbReference type="NCBI Taxonomy" id="2527975"/>
    <lineage>
        <taxon>Bacteria</taxon>
        <taxon>Pseudomonadati</taxon>
        <taxon>Planctomycetota</taxon>
        <taxon>Planctomycetia</taxon>
        <taxon>Kolteriales</taxon>
        <taxon>Kolteriaceae</taxon>
        <taxon>Kolteria</taxon>
    </lineage>
</organism>
<dbReference type="PANTHER" id="PTHR40394:SF2">
    <property type="entry name" value="QUINOL:CYTOCHROME C OXIDOREDUCTASE MEMBRANE PROTEIN"/>
    <property type="match status" value="1"/>
</dbReference>
<evidence type="ECO:0000256" key="2">
    <source>
        <dbReference type="ARBA" id="ARBA00022723"/>
    </source>
</evidence>
<dbReference type="EMBL" id="CP036279">
    <property type="protein sequence ID" value="QDU60873.1"/>
    <property type="molecule type" value="Genomic_DNA"/>
</dbReference>
<reference evidence="6 7" key="1">
    <citation type="submission" date="2019-02" db="EMBL/GenBank/DDBJ databases">
        <title>Deep-cultivation of Planctomycetes and their phenomic and genomic characterization uncovers novel biology.</title>
        <authorList>
            <person name="Wiegand S."/>
            <person name="Jogler M."/>
            <person name="Boedeker C."/>
            <person name="Pinto D."/>
            <person name="Vollmers J."/>
            <person name="Rivas-Marin E."/>
            <person name="Kohn T."/>
            <person name="Peeters S.H."/>
            <person name="Heuer A."/>
            <person name="Rast P."/>
            <person name="Oberbeckmann S."/>
            <person name="Bunk B."/>
            <person name="Jeske O."/>
            <person name="Meyerdierks A."/>
            <person name="Storesund J.E."/>
            <person name="Kallscheuer N."/>
            <person name="Luecker S."/>
            <person name="Lage O.M."/>
            <person name="Pohl T."/>
            <person name="Merkel B.J."/>
            <person name="Hornburger P."/>
            <person name="Mueller R.-W."/>
            <person name="Bruemmer F."/>
            <person name="Labrenz M."/>
            <person name="Spormann A.M."/>
            <person name="Op den Camp H."/>
            <person name="Overmann J."/>
            <person name="Amann R."/>
            <person name="Jetten M.S.M."/>
            <person name="Mascher T."/>
            <person name="Medema M.H."/>
            <person name="Devos D.P."/>
            <person name="Kaster A.-K."/>
            <person name="Ovreas L."/>
            <person name="Rohde M."/>
            <person name="Galperin M.Y."/>
            <person name="Jogler C."/>
        </authorList>
    </citation>
    <scope>NUCLEOTIDE SEQUENCE [LARGE SCALE GENOMIC DNA]</scope>
    <source>
        <strain evidence="6 7">Pan216</strain>
    </source>
</reference>
<proteinExistence type="predicted"/>
<dbReference type="RefSeq" id="WP_145257379.1">
    <property type="nucleotide sequence ID" value="NZ_CP036279.1"/>
</dbReference>
<dbReference type="InterPro" id="IPR036909">
    <property type="entry name" value="Cyt_c-like_dom_sf"/>
</dbReference>
<evidence type="ECO:0000259" key="5">
    <source>
        <dbReference type="PROSITE" id="PS51007"/>
    </source>
</evidence>
<accession>A0A518B1M2</accession>
<dbReference type="OrthoDB" id="9773456at2"/>
<evidence type="ECO:0000313" key="7">
    <source>
        <dbReference type="Proteomes" id="UP000317093"/>
    </source>
</evidence>
<name>A0A518B1M2_9BACT</name>
<evidence type="ECO:0000256" key="4">
    <source>
        <dbReference type="PROSITE-ProRule" id="PRU00433"/>
    </source>
</evidence>
<sequence>MLRVLLIFGALVAVIVGILGFRGHLGPGRPLMVFFDMDFQPKYQPQGQSAFFSDGRAQRTPPTGTVAFGGADFFGDAGAPTTNPDFLQADDVFYRGKEGETYVKRSPVSTDMPLLRTGRQQYGIYCAVCHGPSGRGNGILTEYGFVEIAKLTDPRVRSMPDGQIYHTIANGKGLMNGYGHQIPPAERWAVVAYVRALQWSQNASMDDVPTQFRAELEKGE</sequence>
<dbReference type="PROSITE" id="PS51007">
    <property type="entry name" value="CYTC"/>
    <property type="match status" value="1"/>
</dbReference>
<evidence type="ECO:0000313" key="6">
    <source>
        <dbReference type="EMBL" id="QDU60873.1"/>
    </source>
</evidence>
<evidence type="ECO:0000256" key="1">
    <source>
        <dbReference type="ARBA" id="ARBA00022617"/>
    </source>
</evidence>
<keyword evidence="3 4" id="KW-0408">Iron</keyword>
<dbReference type="AlphaFoldDB" id="A0A518B1M2"/>